<keyword evidence="2" id="KW-0175">Coiled coil</keyword>
<evidence type="ECO:0000259" key="5">
    <source>
        <dbReference type="Pfam" id="PF25975"/>
    </source>
</evidence>
<gene>
    <name evidence="6" type="ORF">ACG00X_17340</name>
</gene>
<keyword evidence="7" id="KW-1185">Reference proteome</keyword>
<dbReference type="Pfam" id="PF25975">
    <property type="entry name" value="CzcB_C"/>
    <property type="match status" value="1"/>
</dbReference>
<dbReference type="Gene3D" id="2.40.420.20">
    <property type="match status" value="1"/>
</dbReference>
<dbReference type="SUPFAM" id="SSF111369">
    <property type="entry name" value="HlyD-like secretion proteins"/>
    <property type="match status" value="1"/>
</dbReference>
<evidence type="ECO:0000256" key="3">
    <source>
        <dbReference type="SAM" id="MobiDB-lite"/>
    </source>
</evidence>
<feature type="domain" description="CzcB-like C-terminal circularly permuted SH3-like" evidence="5">
    <location>
        <begin position="311"/>
        <end position="368"/>
    </location>
</feature>
<evidence type="ECO:0000256" key="1">
    <source>
        <dbReference type="ARBA" id="ARBA00022448"/>
    </source>
</evidence>
<feature type="signal peptide" evidence="4">
    <location>
        <begin position="1"/>
        <end position="31"/>
    </location>
</feature>
<dbReference type="Proteomes" id="UP001606305">
    <property type="component" value="Unassembled WGS sequence"/>
</dbReference>
<reference evidence="6 7" key="1">
    <citation type="submission" date="2024-09" db="EMBL/GenBank/DDBJ databases">
        <title>Novel species of the genus Pelomonas and Roseateles isolated from streams.</title>
        <authorList>
            <person name="Lu H."/>
        </authorList>
    </citation>
    <scope>NUCLEOTIDE SEQUENCE [LARGE SCALE GENOMIC DNA]</scope>
    <source>
        <strain evidence="6 7">BYS96W</strain>
    </source>
</reference>
<dbReference type="Gene3D" id="2.40.50.100">
    <property type="match status" value="1"/>
</dbReference>
<comment type="caution">
    <text evidence="6">The sequence shown here is derived from an EMBL/GenBank/DDBJ whole genome shotgun (WGS) entry which is preliminary data.</text>
</comment>
<dbReference type="EMBL" id="JBIGIA010000014">
    <property type="protein sequence ID" value="MFG6458608.1"/>
    <property type="molecule type" value="Genomic_DNA"/>
</dbReference>
<evidence type="ECO:0000256" key="4">
    <source>
        <dbReference type="SAM" id="SignalP"/>
    </source>
</evidence>
<organism evidence="6 7">
    <name type="scientific">Pelomonas nitida</name>
    <dbReference type="NCBI Taxonomy" id="3299027"/>
    <lineage>
        <taxon>Bacteria</taxon>
        <taxon>Pseudomonadati</taxon>
        <taxon>Pseudomonadota</taxon>
        <taxon>Betaproteobacteria</taxon>
        <taxon>Burkholderiales</taxon>
        <taxon>Sphaerotilaceae</taxon>
        <taxon>Roseateles</taxon>
    </lineage>
</organism>
<dbReference type="RefSeq" id="WP_394489752.1">
    <property type="nucleotide sequence ID" value="NZ_JBIGIA010000014.1"/>
</dbReference>
<sequence>MNRAAAMFPARMGVLALAGALLLASATPAFAGEGHDHGPAPTASGGPQRLPDGTVFLPKPAQRQIGVRTVEVTQQQLPRAVELNGRIVMDPNAGGRVQSMVAGRLEAGPKGFPALGQTVRKGEVLAYVVPASDTLERANQAAQLAELRASRDLAQKRVARLRELADTVPRKDIEAAESEVASLGARAAAIGAGLSTREALVAPASGVIASSQAVAGQVVDARELVFDVVDPTRLRVEAVAFDAAVANDIAGGFIASGSDKVPLKFIGAARALREQALPIAFTASGGSLGSFAVGQPVKVIAQTRSQLAGVPVPAAALMKNPANQTIVWVKAAPERFSPRVVQTEPLDGANVIVTSGLKAGERVAVQGAGLVNQVR</sequence>
<dbReference type="PANTHER" id="PTHR30097:SF4">
    <property type="entry name" value="SLR6042 PROTEIN"/>
    <property type="match status" value="1"/>
</dbReference>
<proteinExistence type="predicted"/>
<feature type="region of interest" description="Disordered" evidence="3">
    <location>
        <begin position="32"/>
        <end position="52"/>
    </location>
</feature>
<dbReference type="Gene3D" id="1.10.287.470">
    <property type="entry name" value="Helix hairpin bin"/>
    <property type="match status" value="1"/>
</dbReference>
<evidence type="ECO:0000313" key="7">
    <source>
        <dbReference type="Proteomes" id="UP001606305"/>
    </source>
</evidence>
<dbReference type="InterPro" id="IPR051909">
    <property type="entry name" value="MFP_Cation_Efflux"/>
</dbReference>
<keyword evidence="4" id="KW-0732">Signal</keyword>
<feature type="coiled-coil region" evidence="2">
    <location>
        <begin position="137"/>
        <end position="164"/>
    </location>
</feature>
<feature type="chain" id="PRO_5045223287" evidence="4">
    <location>
        <begin position="32"/>
        <end position="375"/>
    </location>
</feature>
<evidence type="ECO:0000256" key="2">
    <source>
        <dbReference type="SAM" id="Coils"/>
    </source>
</evidence>
<evidence type="ECO:0000313" key="6">
    <source>
        <dbReference type="EMBL" id="MFG6458608.1"/>
    </source>
</evidence>
<protein>
    <submittedName>
        <fullName evidence="6">Efflux RND transporter periplasmic adaptor subunit</fullName>
    </submittedName>
</protein>
<name>A0ABW7G9J5_9BURK</name>
<accession>A0ABW7G9J5</accession>
<dbReference type="InterPro" id="IPR058649">
    <property type="entry name" value="CzcB_C"/>
</dbReference>
<dbReference type="PANTHER" id="PTHR30097">
    <property type="entry name" value="CATION EFFLUX SYSTEM PROTEIN CUSB"/>
    <property type="match status" value="1"/>
</dbReference>
<keyword evidence="1" id="KW-0813">Transport</keyword>